<dbReference type="AlphaFoldDB" id="A0A0P7YXC4"/>
<dbReference type="Proteomes" id="UP000050465">
    <property type="component" value="Unassembled WGS sequence"/>
</dbReference>
<proteinExistence type="predicted"/>
<evidence type="ECO:0000313" key="1">
    <source>
        <dbReference type="EMBL" id="KPQ35897.1"/>
    </source>
</evidence>
<dbReference type="PATRIC" id="fig|1666911.3.peg.4048"/>
<reference evidence="1 2" key="1">
    <citation type="submission" date="2015-09" db="EMBL/GenBank/DDBJ databases">
        <title>Identification and resolution of microdiversity through metagenomic sequencing of parallel consortia.</title>
        <authorList>
            <person name="Nelson W.C."/>
            <person name="Romine M.F."/>
            <person name="Lindemann S.R."/>
        </authorList>
    </citation>
    <scope>NUCLEOTIDE SEQUENCE [LARGE SCALE GENOMIC DNA]</scope>
    <source>
        <strain evidence="1">Ana</strain>
    </source>
</reference>
<dbReference type="PANTHER" id="PTHR35724">
    <property type="entry name" value="PROTEIN CHLORORESPIRATORY REDUCTION 6, CHLOROPLASTIC"/>
    <property type="match status" value="1"/>
</dbReference>
<dbReference type="STRING" id="1666911.HLUCCA11_08355"/>
<evidence type="ECO:0000313" key="2">
    <source>
        <dbReference type="Proteomes" id="UP000050465"/>
    </source>
</evidence>
<dbReference type="NCBIfam" id="NF038024">
    <property type="entry name" value="CRR6_slr1097"/>
    <property type="match status" value="1"/>
</dbReference>
<comment type="caution">
    <text evidence="1">The sequence shown here is derived from an EMBL/GenBank/DDBJ whole genome shotgun (WGS) entry which is preliminary data.</text>
</comment>
<organism evidence="1 2">
    <name type="scientific">Phormidesmis priestleyi Ana</name>
    <dbReference type="NCBI Taxonomy" id="1666911"/>
    <lineage>
        <taxon>Bacteria</taxon>
        <taxon>Bacillati</taxon>
        <taxon>Cyanobacteriota</taxon>
        <taxon>Cyanophyceae</taxon>
        <taxon>Leptolyngbyales</taxon>
        <taxon>Leptolyngbyaceae</taxon>
        <taxon>Phormidesmis</taxon>
    </lineage>
</organism>
<gene>
    <name evidence="1" type="ORF">HLUCCA11_08355</name>
</gene>
<sequence length="162" mass="18679">MKHAIALTTPHFESLDLSPAQQVIDPILTNAKAAQSLSDPKLIFSFEINFPRQESDPRELSEIPEVRLWFIRLNAQYPWLPLYLDWESGELSRYTAMLVPHQFSTVDGIRYNPEALEIFVMSKVFVLDTWLKSQGIDGRARLKFMTQMLGYELDDALFSLLS</sequence>
<name>A0A0P7YXC4_9CYAN</name>
<dbReference type="GO" id="GO:0010275">
    <property type="term" value="P:NAD(P)H dehydrogenase complex assembly"/>
    <property type="evidence" value="ECO:0007669"/>
    <property type="project" value="TreeGrafter"/>
</dbReference>
<dbReference type="PANTHER" id="PTHR35724:SF1">
    <property type="entry name" value="PROTEIN CHLORORESPIRATORY REDUCTION 6, CHLOROPLASTIC"/>
    <property type="match status" value="1"/>
</dbReference>
<accession>A0A0P7YXC4</accession>
<protein>
    <submittedName>
        <fullName evidence="1">NdhI maturation protein</fullName>
    </submittedName>
</protein>
<dbReference type="Pfam" id="PF08847">
    <property type="entry name" value="Crr6"/>
    <property type="match status" value="1"/>
</dbReference>
<dbReference type="InterPro" id="IPR014946">
    <property type="entry name" value="CRR6"/>
</dbReference>
<dbReference type="EMBL" id="LJZR01000009">
    <property type="protein sequence ID" value="KPQ35897.1"/>
    <property type="molecule type" value="Genomic_DNA"/>
</dbReference>